<dbReference type="Proteomes" id="UP000237310">
    <property type="component" value="Unassembled WGS sequence"/>
</dbReference>
<comment type="caution">
    <text evidence="2">The sequence shown here is derived from an EMBL/GenBank/DDBJ whole genome shotgun (WGS) entry which is preliminary data.</text>
</comment>
<evidence type="ECO:0000259" key="1">
    <source>
        <dbReference type="Pfam" id="PF19335"/>
    </source>
</evidence>
<evidence type="ECO:0000313" key="2">
    <source>
        <dbReference type="EMBL" id="POY37721.1"/>
    </source>
</evidence>
<keyword evidence="3" id="KW-1185">Reference proteome</keyword>
<sequence>MKSKNLTTKNVGNSNTKQFNKMKNLIIVLSLFFVANTTVLAQVKKDTSKKEVQKTMYACPMHPEEMSPIEGKCSKCEMKLVKTIVRKHNPAVKGSQTSRKVVTKYVCTMDGATSDKPGKCPKCGMDMKKMNEQKKEKKHKH</sequence>
<reference evidence="2 3" key="1">
    <citation type="submission" date="2018-01" db="EMBL/GenBank/DDBJ databases">
        <authorList>
            <person name="Gaut B.S."/>
            <person name="Morton B.R."/>
            <person name="Clegg M.T."/>
            <person name="Duvall M.R."/>
        </authorList>
    </citation>
    <scope>NUCLEOTIDE SEQUENCE [LARGE SCALE GENOMIC DNA]</scope>
    <source>
        <strain evidence="2 3">HR-AY</strain>
    </source>
</reference>
<protein>
    <recommendedName>
        <fullName evidence="1">Heavy metal binding domain-containing protein</fullName>
    </recommendedName>
</protein>
<gene>
    <name evidence="2" type="ORF">C3L50_14225</name>
</gene>
<dbReference type="Pfam" id="PF19335">
    <property type="entry name" value="HMBD"/>
    <property type="match status" value="2"/>
</dbReference>
<feature type="domain" description="Heavy metal binding" evidence="1">
    <location>
        <begin position="57"/>
        <end position="82"/>
    </location>
</feature>
<feature type="domain" description="Heavy metal binding" evidence="1">
    <location>
        <begin position="104"/>
        <end position="129"/>
    </location>
</feature>
<accession>A0A2S5A549</accession>
<dbReference type="GO" id="GO:0046872">
    <property type="term" value="F:metal ion binding"/>
    <property type="evidence" value="ECO:0007669"/>
    <property type="project" value="InterPro"/>
</dbReference>
<organism evidence="2 3">
    <name type="scientific">Flavobacterium alvei</name>
    <dbReference type="NCBI Taxonomy" id="2080416"/>
    <lineage>
        <taxon>Bacteria</taxon>
        <taxon>Pseudomonadati</taxon>
        <taxon>Bacteroidota</taxon>
        <taxon>Flavobacteriia</taxon>
        <taxon>Flavobacteriales</taxon>
        <taxon>Flavobacteriaceae</taxon>
        <taxon>Flavobacterium</taxon>
    </lineage>
</organism>
<proteinExistence type="predicted"/>
<dbReference type="AlphaFoldDB" id="A0A2S5A549"/>
<dbReference type="EMBL" id="PQVG01000008">
    <property type="protein sequence ID" value="POY37721.1"/>
    <property type="molecule type" value="Genomic_DNA"/>
</dbReference>
<dbReference type="InterPro" id="IPR045800">
    <property type="entry name" value="HMBD"/>
</dbReference>
<evidence type="ECO:0000313" key="3">
    <source>
        <dbReference type="Proteomes" id="UP000237310"/>
    </source>
</evidence>
<name>A0A2S5A549_9FLAO</name>